<name>A0A0G0P5X6_9BACT</name>
<dbReference type="Proteomes" id="UP000034764">
    <property type="component" value="Unassembled WGS sequence"/>
</dbReference>
<protein>
    <submittedName>
        <fullName evidence="1">Uncharacterized protein</fullName>
    </submittedName>
</protein>
<dbReference type="EMBL" id="LBXD01000022">
    <property type="protein sequence ID" value="KKR23353.1"/>
    <property type="molecule type" value="Genomic_DNA"/>
</dbReference>
<evidence type="ECO:0000313" key="1">
    <source>
        <dbReference type="EMBL" id="KKR23353.1"/>
    </source>
</evidence>
<gene>
    <name evidence="1" type="ORF">UT53_C0022G0004</name>
</gene>
<evidence type="ECO:0000313" key="2">
    <source>
        <dbReference type="Proteomes" id="UP000034764"/>
    </source>
</evidence>
<accession>A0A0G0P5X6</accession>
<sequence length="128" mass="13828">MTKREIVAKIAEIQNQLTIDADQQLPGLQKAIEKAWMSGNAALAEELGLSEEKLVRTIAGEVGELKLLQNAGDGPFDLRTARAVRILAKVNQAVVTLPGPGGTTVERHVHLKGNRDKFGNTYFVPEAA</sequence>
<comment type="caution">
    <text evidence="1">The sequence shown here is derived from an EMBL/GenBank/DDBJ whole genome shotgun (WGS) entry which is preliminary data.</text>
</comment>
<reference evidence="1 2" key="1">
    <citation type="journal article" date="2015" name="Nature">
        <title>rRNA introns, odd ribosomes, and small enigmatic genomes across a large radiation of phyla.</title>
        <authorList>
            <person name="Brown C.T."/>
            <person name="Hug L.A."/>
            <person name="Thomas B.C."/>
            <person name="Sharon I."/>
            <person name="Castelle C.J."/>
            <person name="Singh A."/>
            <person name="Wilkins M.J."/>
            <person name="Williams K.H."/>
            <person name="Banfield J.F."/>
        </authorList>
    </citation>
    <scope>NUCLEOTIDE SEQUENCE [LARGE SCALE GENOMIC DNA]</scope>
</reference>
<organism evidence="1 2">
    <name type="scientific">Candidatus Yanofskybacteria bacterium GW2011_GWD2_39_48</name>
    <dbReference type="NCBI Taxonomy" id="1619031"/>
    <lineage>
        <taxon>Bacteria</taxon>
        <taxon>Candidatus Yanofskyibacteriota</taxon>
    </lineage>
</organism>
<dbReference type="AlphaFoldDB" id="A0A0G0P5X6"/>
<proteinExistence type="predicted"/>